<dbReference type="InterPro" id="IPR036465">
    <property type="entry name" value="vWFA_dom_sf"/>
</dbReference>
<evidence type="ECO:0000313" key="2">
    <source>
        <dbReference type="EMBL" id="PVD27637.1"/>
    </source>
</evidence>
<accession>A0A2T7P2I5</accession>
<keyword evidence="3" id="KW-1185">Reference proteome</keyword>
<dbReference type="EMBL" id="PZQS01000007">
    <property type="protein sequence ID" value="PVD27637.1"/>
    <property type="molecule type" value="Genomic_DNA"/>
</dbReference>
<dbReference type="InterPro" id="IPR002035">
    <property type="entry name" value="VWF_A"/>
</dbReference>
<name>A0A2T7P2I5_POMCA</name>
<protein>
    <recommendedName>
        <fullName evidence="1">VWFA domain-containing protein</fullName>
    </recommendedName>
</protein>
<dbReference type="Pfam" id="PF13519">
    <property type="entry name" value="VWA_2"/>
    <property type="match status" value="1"/>
</dbReference>
<evidence type="ECO:0000259" key="1">
    <source>
        <dbReference type="PROSITE" id="PS50234"/>
    </source>
</evidence>
<dbReference type="PROSITE" id="PS50234">
    <property type="entry name" value="VWFA"/>
    <property type="match status" value="1"/>
</dbReference>
<feature type="domain" description="VWFA" evidence="1">
    <location>
        <begin position="142"/>
        <end position="332"/>
    </location>
</feature>
<dbReference type="SUPFAM" id="SSF53300">
    <property type="entry name" value="vWA-like"/>
    <property type="match status" value="1"/>
</dbReference>
<dbReference type="STRING" id="400727.A0A2T7P2I5"/>
<dbReference type="OrthoDB" id="299997at2759"/>
<sequence length="630" mass="70488">MADDSQTDFLDEYVVLKKNDATLKHVTVKKELHKEVSYNLSPRAEPEFSVTDSSPFRVLTRKSNLSTKENFNCSELDSENVNNGMTMNRQGVAKPSSTVTNSESGFLDANLHLYRKKESEKIRGVLELSTFKQTKVPRIKVRLICIVDVSGSMLVKGDSQRKRSKIAILKNMIADVVDALDDDEDFVSVITFGEETTVFEKKIRELDIVTRFSSKTNLSSAVLQAVDILHEAQSGESLLYRNCIIIFSDGEINDGVTDPKDLVHAVREKIRDCAMPEEFLGDLWVNISCVTTGSNVSHGLYLLSKMCGSDAYFFIDGDKKARPQTDMLIPLMLRKTACAQMVSVSLRAQNGAKLRKEKCSQEYSVRRKRAKSSDDSSMNYFLHDMPSGSQKTFQLTALAPSTVKEDFLVVEVQYVDPLGVLHYVTKSVRLTDLPFLSPDDPTSAAVVVKEGISTLRQLFQTICRKVATLLEEGEKNDQDTVFEEIVRIIDEGKQELNVYKNKTLLTRLTEGQNQKKFVQFAEAVGANLSRLQSMLKNSSQSRRKCWQYVKTVSSAVARELPTVSDIMSEPKVVCPIPKQRNWDSPRTHALSMYVFGQDDAAPQLHSAAANVAQTLADVLKTLVGETEELL</sequence>
<organism evidence="2 3">
    <name type="scientific">Pomacea canaliculata</name>
    <name type="common">Golden apple snail</name>
    <dbReference type="NCBI Taxonomy" id="400727"/>
    <lineage>
        <taxon>Eukaryota</taxon>
        <taxon>Metazoa</taxon>
        <taxon>Spiralia</taxon>
        <taxon>Lophotrochozoa</taxon>
        <taxon>Mollusca</taxon>
        <taxon>Gastropoda</taxon>
        <taxon>Caenogastropoda</taxon>
        <taxon>Architaenioglossa</taxon>
        <taxon>Ampullarioidea</taxon>
        <taxon>Ampullariidae</taxon>
        <taxon>Pomacea</taxon>
    </lineage>
</organism>
<dbReference type="Gene3D" id="3.40.50.410">
    <property type="entry name" value="von Willebrand factor, type A domain"/>
    <property type="match status" value="1"/>
</dbReference>
<dbReference type="Proteomes" id="UP000245119">
    <property type="component" value="Linkage Group LG7"/>
</dbReference>
<reference evidence="2 3" key="1">
    <citation type="submission" date="2018-04" db="EMBL/GenBank/DDBJ databases">
        <title>The genome of golden apple snail Pomacea canaliculata provides insight into stress tolerance and invasive adaptation.</title>
        <authorList>
            <person name="Liu C."/>
            <person name="Liu B."/>
            <person name="Ren Y."/>
            <person name="Zhang Y."/>
            <person name="Wang H."/>
            <person name="Li S."/>
            <person name="Jiang F."/>
            <person name="Yin L."/>
            <person name="Zhang G."/>
            <person name="Qian W."/>
            <person name="Fan W."/>
        </authorList>
    </citation>
    <scope>NUCLEOTIDE SEQUENCE [LARGE SCALE GENOMIC DNA]</scope>
    <source>
        <strain evidence="2">SZHN2017</strain>
        <tissue evidence="2">Muscle</tissue>
    </source>
</reference>
<dbReference type="CDD" id="cd00198">
    <property type="entry name" value="vWFA"/>
    <property type="match status" value="1"/>
</dbReference>
<comment type="caution">
    <text evidence="2">The sequence shown here is derived from an EMBL/GenBank/DDBJ whole genome shotgun (WGS) entry which is preliminary data.</text>
</comment>
<evidence type="ECO:0000313" key="3">
    <source>
        <dbReference type="Proteomes" id="UP000245119"/>
    </source>
</evidence>
<proteinExistence type="predicted"/>
<dbReference type="SMART" id="SM00327">
    <property type="entry name" value="VWA"/>
    <property type="match status" value="1"/>
</dbReference>
<gene>
    <name evidence="2" type="ORF">C0Q70_12804</name>
</gene>
<dbReference type="AlphaFoldDB" id="A0A2T7P2I5"/>